<dbReference type="InterPro" id="IPR001837">
    <property type="entry name" value="Adenylate_cyclase-assoc_CAP"/>
</dbReference>
<feature type="non-terminal residue" evidence="4">
    <location>
        <position position="278"/>
    </location>
</feature>
<dbReference type="Gene3D" id="1.25.40.330">
    <property type="entry name" value="Adenylate cyclase-associated CAP, N-terminal domain"/>
    <property type="match status" value="1"/>
</dbReference>
<name>A0A0J8B0M5_BETVV</name>
<evidence type="ECO:0000256" key="1">
    <source>
        <dbReference type="ARBA" id="ARBA00007659"/>
    </source>
</evidence>
<dbReference type="eggNOG" id="KOG2675">
    <property type="taxonomic scope" value="Eukaryota"/>
</dbReference>
<evidence type="ECO:0000313" key="5">
    <source>
        <dbReference type="Proteomes" id="UP000035740"/>
    </source>
</evidence>
<proteinExistence type="inferred from homology"/>
<protein>
    <recommendedName>
        <fullName evidence="3">CAP N-terminal domain-containing protein</fullName>
    </recommendedName>
</protein>
<dbReference type="OrthoDB" id="77251at2759"/>
<feature type="compositionally biased region" description="Basic and acidic residues" evidence="2">
    <location>
        <begin position="254"/>
        <end position="278"/>
    </location>
</feature>
<dbReference type="EMBL" id="KQ092730">
    <property type="protein sequence ID" value="KMS94529.1"/>
    <property type="molecule type" value="Genomic_DNA"/>
</dbReference>
<reference evidence="4 5" key="1">
    <citation type="journal article" date="2014" name="Nature">
        <title>The genome of the recently domesticated crop plant sugar beet (Beta vulgaris).</title>
        <authorList>
            <person name="Dohm J.C."/>
            <person name="Minoche A.E."/>
            <person name="Holtgrawe D."/>
            <person name="Capella-Gutierrez S."/>
            <person name="Zakrzewski F."/>
            <person name="Tafer H."/>
            <person name="Rupp O."/>
            <person name="Sorensen T.R."/>
            <person name="Stracke R."/>
            <person name="Reinhardt R."/>
            <person name="Goesmann A."/>
            <person name="Kraft T."/>
            <person name="Schulz B."/>
            <person name="Stadler P.F."/>
            <person name="Schmidt T."/>
            <person name="Gabaldon T."/>
            <person name="Lehrach H."/>
            <person name="Weisshaar B."/>
            <person name="Himmelbauer H."/>
        </authorList>
    </citation>
    <scope>NUCLEOTIDE SEQUENCE [LARGE SCALE GENOMIC DNA]</scope>
    <source>
        <tissue evidence="4">Taproot</tissue>
    </source>
</reference>
<evidence type="ECO:0000259" key="3">
    <source>
        <dbReference type="Pfam" id="PF21938"/>
    </source>
</evidence>
<sequence length="278" mass="29896">PTRSAAPAAVQADAAPASPSVNAYKSYYSEHAEPFLATCKKIGGDVGNIGDLAKRGFDFICIAVSAASQCKKPDDAKLREFIEPLSKVVQEADAGQDNRSKYYNHQAAFAEAAQAFLWIVAHSTPQGHVQTQLEASMFYLNKILTQFPDDDHKNFVKQIKTSLSEMKSYIKAHHTTGLEWNAKGKDLKDFKQSGAPAAPQCPPPPPAGCPPPPPPPAQPVVHSDEPPQLSGMAAVFAEINQGSNITKSLNKVTADMKSKNRPAEDRSGLVTTTEKKGT</sequence>
<dbReference type="GO" id="GO:0008179">
    <property type="term" value="F:adenylate cyclase binding"/>
    <property type="evidence" value="ECO:0007669"/>
    <property type="project" value="TreeGrafter"/>
</dbReference>
<feature type="compositionally biased region" description="Pro residues" evidence="2">
    <location>
        <begin position="199"/>
        <end position="218"/>
    </location>
</feature>
<dbReference type="SUPFAM" id="SSF101278">
    <property type="entry name" value="N-terminal domain of adenylylcyclase associated protein, CAP"/>
    <property type="match status" value="1"/>
</dbReference>
<dbReference type="GO" id="GO:0005737">
    <property type="term" value="C:cytoplasm"/>
    <property type="evidence" value="ECO:0007669"/>
    <property type="project" value="TreeGrafter"/>
</dbReference>
<keyword evidence="5" id="KW-1185">Reference proteome</keyword>
<dbReference type="Proteomes" id="UP000035740">
    <property type="component" value="Unassembled WGS sequence"/>
</dbReference>
<dbReference type="InterPro" id="IPR036222">
    <property type="entry name" value="CAP_N_sf"/>
</dbReference>
<dbReference type="SMR" id="A0A0J8B0M5"/>
<dbReference type="Gramene" id="KMS94529">
    <property type="protein sequence ID" value="KMS94529"/>
    <property type="gene ID" value="BVRB_020500"/>
</dbReference>
<accession>A0A0J8B0M5</accession>
<dbReference type="OMA" id="WIVAHST"/>
<feature type="region of interest" description="Disordered" evidence="2">
    <location>
        <begin position="250"/>
        <end position="278"/>
    </location>
</feature>
<dbReference type="InterPro" id="IPR053950">
    <property type="entry name" value="CAP_N"/>
</dbReference>
<feature type="region of interest" description="Disordered" evidence="2">
    <location>
        <begin position="189"/>
        <end position="231"/>
    </location>
</feature>
<evidence type="ECO:0000256" key="2">
    <source>
        <dbReference type="SAM" id="MobiDB-lite"/>
    </source>
</evidence>
<dbReference type="PANTHER" id="PTHR10652">
    <property type="entry name" value="ADENYLYL CYCLASE-ASSOCIATED PROTEIN"/>
    <property type="match status" value="1"/>
</dbReference>
<dbReference type="AlphaFoldDB" id="A0A0J8B0M5"/>
<comment type="similarity">
    <text evidence="1">Belongs to the CAP family.</text>
</comment>
<dbReference type="PANTHER" id="PTHR10652:SF0">
    <property type="entry name" value="ADENYLYL CYCLASE-ASSOCIATED PROTEIN"/>
    <property type="match status" value="1"/>
</dbReference>
<organism evidence="4 5">
    <name type="scientific">Beta vulgaris subsp. vulgaris</name>
    <name type="common">Beet</name>
    <dbReference type="NCBI Taxonomy" id="3555"/>
    <lineage>
        <taxon>Eukaryota</taxon>
        <taxon>Viridiplantae</taxon>
        <taxon>Streptophyta</taxon>
        <taxon>Embryophyta</taxon>
        <taxon>Tracheophyta</taxon>
        <taxon>Spermatophyta</taxon>
        <taxon>Magnoliopsida</taxon>
        <taxon>eudicotyledons</taxon>
        <taxon>Gunneridae</taxon>
        <taxon>Pentapetalae</taxon>
        <taxon>Caryophyllales</taxon>
        <taxon>Chenopodiaceae</taxon>
        <taxon>Betoideae</taxon>
        <taxon>Beta</taxon>
    </lineage>
</organism>
<dbReference type="GO" id="GO:0019933">
    <property type="term" value="P:cAMP-mediated signaling"/>
    <property type="evidence" value="ECO:0007669"/>
    <property type="project" value="TreeGrafter"/>
</dbReference>
<evidence type="ECO:0000313" key="4">
    <source>
        <dbReference type="EMBL" id="KMS94529.1"/>
    </source>
</evidence>
<gene>
    <name evidence="4" type="ORF">BVRB_020500</name>
</gene>
<feature type="domain" description="CAP N-terminal" evidence="3">
    <location>
        <begin position="24"/>
        <end position="178"/>
    </location>
</feature>
<dbReference type="Pfam" id="PF21938">
    <property type="entry name" value="CAP_N"/>
    <property type="match status" value="1"/>
</dbReference>
<dbReference type="FunFam" id="1.25.40.330:FF:000001">
    <property type="entry name" value="Adenylyl cyclase-associated protein"/>
    <property type="match status" value="1"/>
</dbReference>
<dbReference type="GO" id="GO:0007015">
    <property type="term" value="P:actin filament organization"/>
    <property type="evidence" value="ECO:0007669"/>
    <property type="project" value="TreeGrafter"/>
</dbReference>
<dbReference type="GO" id="GO:0003779">
    <property type="term" value="F:actin binding"/>
    <property type="evidence" value="ECO:0007669"/>
    <property type="project" value="InterPro"/>
</dbReference>
<feature type="non-terminal residue" evidence="4">
    <location>
        <position position="1"/>
    </location>
</feature>